<dbReference type="Proteomes" id="UP000198287">
    <property type="component" value="Unassembled WGS sequence"/>
</dbReference>
<feature type="region of interest" description="Disordered" evidence="5">
    <location>
        <begin position="903"/>
        <end position="930"/>
    </location>
</feature>
<keyword evidence="2 6" id="KW-0812">Transmembrane</keyword>
<dbReference type="GO" id="GO:0046513">
    <property type="term" value="P:ceramide biosynthetic process"/>
    <property type="evidence" value="ECO:0007669"/>
    <property type="project" value="TreeGrafter"/>
</dbReference>
<dbReference type="AlphaFoldDB" id="A0A226CXV8"/>
<evidence type="ECO:0000256" key="3">
    <source>
        <dbReference type="ARBA" id="ARBA00022989"/>
    </source>
</evidence>
<accession>A0A226CXV8</accession>
<gene>
    <name evidence="7" type="ORF">Fcan01_27083</name>
</gene>
<reference evidence="7 8" key="1">
    <citation type="submission" date="2015-12" db="EMBL/GenBank/DDBJ databases">
        <title>The genome of Folsomia candida.</title>
        <authorList>
            <person name="Faddeeva A."/>
            <person name="Derks M.F."/>
            <person name="Anvar Y."/>
            <person name="Smit S."/>
            <person name="Van Straalen N."/>
            <person name="Roelofs D."/>
        </authorList>
    </citation>
    <scope>NUCLEOTIDE SEQUENCE [LARGE SCALE GENOMIC DNA]</scope>
    <source>
        <strain evidence="7 8">VU population</strain>
        <tissue evidence="7">Whole body</tissue>
    </source>
</reference>
<evidence type="ECO:0000256" key="1">
    <source>
        <dbReference type="ARBA" id="ARBA00004167"/>
    </source>
</evidence>
<dbReference type="GO" id="GO:0050290">
    <property type="term" value="F:sphingomyelin phosphodiesterase D activity"/>
    <property type="evidence" value="ECO:0007669"/>
    <property type="project" value="InterPro"/>
</dbReference>
<comment type="subcellular location">
    <subcellularLocation>
        <location evidence="1">Membrane</location>
        <topology evidence="1">Single-pass membrane protein</topology>
    </subcellularLocation>
</comment>
<evidence type="ECO:0000256" key="2">
    <source>
        <dbReference type="ARBA" id="ARBA00022692"/>
    </source>
</evidence>
<dbReference type="Pfam" id="PF14724">
    <property type="entry name" value="mit_SMPDase"/>
    <property type="match status" value="3"/>
</dbReference>
<proteinExistence type="predicted"/>
<dbReference type="PANTHER" id="PTHR12988:SF6">
    <property type="entry name" value="SPHINGOMYELIN PHOSPHODIESTERASE 4"/>
    <property type="match status" value="1"/>
</dbReference>
<name>A0A226CXV8_FOLCA</name>
<dbReference type="GO" id="GO:0046475">
    <property type="term" value="P:glycerophospholipid catabolic process"/>
    <property type="evidence" value="ECO:0007669"/>
    <property type="project" value="TreeGrafter"/>
</dbReference>
<keyword evidence="3 6" id="KW-1133">Transmembrane helix</keyword>
<feature type="transmembrane region" description="Helical" evidence="6">
    <location>
        <begin position="839"/>
        <end position="872"/>
    </location>
</feature>
<dbReference type="OrthoDB" id="10251508at2759"/>
<feature type="region of interest" description="Disordered" evidence="5">
    <location>
        <begin position="492"/>
        <end position="511"/>
    </location>
</feature>
<dbReference type="GO" id="GO:0006685">
    <property type="term" value="P:sphingomyelin catabolic process"/>
    <property type="evidence" value="ECO:0007669"/>
    <property type="project" value="TreeGrafter"/>
</dbReference>
<dbReference type="GO" id="GO:0016020">
    <property type="term" value="C:membrane"/>
    <property type="evidence" value="ECO:0007669"/>
    <property type="project" value="UniProtKB-SubCell"/>
</dbReference>
<evidence type="ECO:0000313" key="8">
    <source>
        <dbReference type="Proteomes" id="UP000198287"/>
    </source>
</evidence>
<sequence>MMRQVQVNPVHWSLQLDADLIAWKQLDTTFLCYDPYGRTSTQITSPTERLQAILSNQSLFIRATDLTKFLSKCPPEALKDNFQLIINNLFFSGNREQSWDLRNMRKLEFPNESAALLKLLAADGPIITLALRLMDDHNFLLEFPLEALPNQLQRRLLESDIPPFFANKLGMPQGIARPPRSMQSLMLNPFEYYIFSFASINLLGLAPTGRNTDYLSGWAALQDTLYTNVLEEYLSYYFPCTGSGVPSHNFNYTANHPKETVFMANSLLRQQQQSKHNYGMAGMPQQPSDLQEKALPKLFKPSVLQEQTGPVPQREALFLTTHPSAYKEVWRSETMIHVFMELWMCGYHGALDQVDNFVTTSPMMYGGLPTVEVVKSIRMLVRHLHYFINCVNSHALHPMEEIRRNPSSREPTIEAPVDRRWFNFLIDNILFYSKILSQILLRLERVDLTATKNALMFYRLAKVFTTHENLKLMLHEIETSILTYETQFVANPASNAPSNTRNSTVLGSSPRSAAVYPTPSGGLASTTVGGYFSGGNLSPIASSPPASQQSSHQDYGLGLSGSAATANATKIAHIKQLMKDLENAYYEYEPIFSTVNTRKIKLLLINSTEARSNLMAAAEKLTAKDVKPFYSLSNFFNTIFSESTSETQIAAAEATEKQKAANHLEFSRNQFAVFFDIQLDDNTPYTNGFGTNSSQSMSSMYFSPDSRPRYSSGIYANNQSSGESNSNIKTILPPGVIVESDLIPHGNPDESHVRSDESRHLVRLLGKVSNFFNYVFEDKIEEIYFSPSLSGRYLRAMLAEPAEYIVYLRKGPTGARKVMKVARYLPPRVHLRACASTTFFIWVFAVMVFSLLLSLSSGGTCVSLLTLYFIYLTFRATSEPVNKLAELQQLRMLYYQVDDDSATTDRPVGSPTYVPSTSSVFKPTSPTSARPEDEFRIHRRNLRFEGAGDSF</sequence>
<dbReference type="InterPro" id="IPR024129">
    <property type="entry name" value="Sphingomy_SMPD4"/>
</dbReference>
<dbReference type="EMBL" id="LNIX01000048">
    <property type="protein sequence ID" value="OXA38162.1"/>
    <property type="molecule type" value="Genomic_DNA"/>
</dbReference>
<evidence type="ECO:0000256" key="4">
    <source>
        <dbReference type="ARBA" id="ARBA00023136"/>
    </source>
</evidence>
<keyword evidence="8" id="KW-1185">Reference proteome</keyword>
<dbReference type="STRING" id="158441.A0A226CXV8"/>
<evidence type="ECO:0000256" key="5">
    <source>
        <dbReference type="SAM" id="MobiDB-lite"/>
    </source>
</evidence>
<comment type="caution">
    <text evidence="7">The sequence shown here is derived from an EMBL/GenBank/DDBJ whole genome shotgun (WGS) entry which is preliminary data.</text>
</comment>
<organism evidence="7 8">
    <name type="scientific">Folsomia candida</name>
    <name type="common">Springtail</name>
    <dbReference type="NCBI Taxonomy" id="158441"/>
    <lineage>
        <taxon>Eukaryota</taxon>
        <taxon>Metazoa</taxon>
        <taxon>Ecdysozoa</taxon>
        <taxon>Arthropoda</taxon>
        <taxon>Hexapoda</taxon>
        <taxon>Collembola</taxon>
        <taxon>Entomobryomorpha</taxon>
        <taxon>Isotomoidea</taxon>
        <taxon>Isotomidae</taxon>
        <taxon>Proisotominae</taxon>
        <taxon>Folsomia</taxon>
    </lineage>
</organism>
<protein>
    <submittedName>
        <fullName evidence="7">Sphingomyelin phosphodiesterase 4</fullName>
    </submittedName>
</protein>
<evidence type="ECO:0000313" key="7">
    <source>
        <dbReference type="EMBL" id="OXA38162.1"/>
    </source>
</evidence>
<feature type="compositionally biased region" description="Polar residues" evidence="5">
    <location>
        <begin position="913"/>
        <end position="928"/>
    </location>
</feature>
<keyword evidence="4 6" id="KW-0472">Membrane</keyword>
<dbReference type="PANTHER" id="PTHR12988">
    <property type="entry name" value="SPHINGOMYELIN PHOSPHODIESTERASE 4"/>
    <property type="match status" value="1"/>
</dbReference>
<dbReference type="OMA" id="EERGKIH"/>
<evidence type="ECO:0000256" key="6">
    <source>
        <dbReference type="SAM" id="Phobius"/>
    </source>
</evidence>